<proteinExistence type="predicted"/>
<gene>
    <name evidence="2" type="ORF">ThidrDRAFT_4660</name>
</gene>
<organism evidence="2 3">
    <name type="scientific">Thiorhodococcus drewsii AZ1</name>
    <dbReference type="NCBI Taxonomy" id="765913"/>
    <lineage>
        <taxon>Bacteria</taxon>
        <taxon>Pseudomonadati</taxon>
        <taxon>Pseudomonadota</taxon>
        <taxon>Gammaproteobacteria</taxon>
        <taxon>Chromatiales</taxon>
        <taxon>Chromatiaceae</taxon>
        <taxon>Thiorhodococcus</taxon>
    </lineage>
</organism>
<feature type="compositionally biased region" description="Basic and acidic residues" evidence="1">
    <location>
        <begin position="80"/>
        <end position="102"/>
    </location>
</feature>
<dbReference type="EMBL" id="AFWT01000102">
    <property type="protein sequence ID" value="EGV27525.1"/>
    <property type="molecule type" value="Genomic_DNA"/>
</dbReference>
<protein>
    <submittedName>
        <fullName evidence="2">Uncharacterized protein</fullName>
    </submittedName>
</protein>
<accession>G2E8P6</accession>
<sequence length="169" mass="17748">CPPSASSVSYRYTQEALTVTIVTDLTDPATGSNGVHRPGSPWNMALQTCETGGGRRAERVRGVRGSRRHKDLALGRGGKGAREDSTPARRGTGVERVSDRGGHRMQARQAGAADAMGATSRGAASPVGILAHLLAGRVWASPGSRRRSPDAMEPCPPPESRSIQGAWIL</sequence>
<keyword evidence="3" id="KW-1185">Reference proteome</keyword>
<comment type="caution">
    <text evidence="2">The sequence shown here is derived from an EMBL/GenBank/DDBJ whole genome shotgun (WGS) entry which is preliminary data.</text>
</comment>
<dbReference type="AlphaFoldDB" id="G2E8P6"/>
<feature type="region of interest" description="Disordered" evidence="1">
    <location>
        <begin position="64"/>
        <end position="104"/>
    </location>
</feature>
<evidence type="ECO:0000313" key="3">
    <source>
        <dbReference type="Proteomes" id="UP000004200"/>
    </source>
</evidence>
<feature type="region of interest" description="Disordered" evidence="1">
    <location>
        <begin position="141"/>
        <end position="169"/>
    </location>
</feature>
<dbReference type="Proteomes" id="UP000004200">
    <property type="component" value="Unassembled WGS sequence"/>
</dbReference>
<evidence type="ECO:0000256" key="1">
    <source>
        <dbReference type="SAM" id="MobiDB-lite"/>
    </source>
</evidence>
<feature type="non-terminal residue" evidence="2">
    <location>
        <position position="1"/>
    </location>
</feature>
<evidence type="ECO:0000313" key="2">
    <source>
        <dbReference type="EMBL" id="EGV27525.1"/>
    </source>
</evidence>
<reference evidence="2 3" key="1">
    <citation type="submission" date="2011-06" db="EMBL/GenBank/DDBJ databases">
        <title>The draft genome of Thiorhodococcus drewsii AZ1.</title>
        <authorList>
            <consortium name="US DOE Joint Genome Institute (JGI-PGF)"/>
            <person name="Lucas S."/>
            <person name="Han J."/>
            <person name="Lapidus A."/>
            <person name="Cheng J.-F."/>
            <person name="Goodwin L."/>
            <person name="Pitluck S."/>
            <person name="Peters L."/>
            <person name="Land M.L."/>
            <person name="Hauser L."/>
            <person name="Vogl K."/>
            <person name="Liu Z."/>
            <person name="Imhoff J."/>
            <person name="Thiel V."/>
            <person name="Frigaard N.-U."/>
            <person name="Bryant D.A."/>
            <person name="Woyke T.J."/>
        </authorList>
    </citation>
    <scope>NUCLEOTIDE SEQUENCE [LARGE SCALE GENOMIC DNA]</scope>
    <source>
        <strain evidence="2 3">AZ1</strain>
    </source>
</reference>
<name>G2E8P6_9GAMM</name>